<reference evidence="3" key="1">
    <citation type="submission" date="2016-10" db="EMBL/GenBank/DDBJ databases">
        <authorList>
            <person name="Varghese N."/>
            <person name="Submissions S."/>
        </authorList>
    </citation>
    <scope>NUCLEOTIDE SEQUENCE [LARGE SCALE GENOMIC DNA]</scope>
    <source>
        <strain evidence="3">DSM 17101</strain>
    </source>
</reference>
<keyword evidence="2" id="KW-0255">Endonuclease</keyword>
<dbReference type="Pfam" id="PF13391">
    <property type="entry name" value="HNH_2"/>
    <property type="match status" value="1"/>
</dbReference>
<feature type="domain" description="HNH nuclease" evidence="1">
    <location>
        <begin position="219"/>
        <end position="271"/>
    </location>
</feature>
<dbReference type="AlphaFoldDB" id="A0A1H0URW8"/>
<name>A0A1H0URW8_9BURK</name>
<evidence type="ECO:0000259" key="1">
    <source>
        <dbReference type="Pfam" id="PF13391"/>
    </source>
</evidence>
<dbReference type="EMBL" id="FNJL01000021">
    <property type="protein sequence ID" value="SDP68937.1"/>
    <property type="molecule type" value="Genomic_DNA"/>
</dbReference>
<evidence type="ECO:0000313" key="2">
    <source>
        <dbReference type="EMBL" id="SDP68937.1"/>
    </source>
</evidence>
<protein>
    <submittedName>
        <fullName evidence="2">HNH endonuclease</fullName>
    </submittedName>
</protein>
<keyword evidence="2" id="KW-0540">Nuclease</keyword>
<dbReference type="OrthoDB" id="9811869at2"/>
<dbReference type="GO" id="GO:0004519">
    <property type="term" value="F:endonuclease activity"/>
    <property type="evidence" value="ECO:0007669"/>
    <property type="project" value="UniProtKB-KW"/>
</dbReference>
<organism evidence="2 3">
    <name type="scientific">Paracidovorax cattleyae</name>
    <dbReference type="NCBI Taxonomy" id="80868"/>
    <lineage>
        <taxon>Bacteria</taxon>
        <taxon>Pseudomonadati</taxon>
        <taxon>Pseudomonadota</taxon>
        <taxon>Betaproteobacteria</taxon>
        <taxon>Burkholderiales</taxon>
        <taxon>Comamonadaceae</taxon>
        <taxon>Paracidovorax</taxon>
    </lineage>
</organism>
<proteinExistence type="predicted"/>
<dbReference type="InterPro" id="IPR003615">
    <property type="entry name" value="HNH_nuc"/>
</dbReference>
<evidence type="ECO:0000313" key="3">
    <source>
        <dbReference type="Proteomes" id="UP000199317"/>
    </source>
</evidence>
<dbReference type="RefSeq" id="WP_092836326.1">
    <property type="nucleotide sequence ID" value="NZ_FNJL01000021.1"/>
</dbReference>
<keyword evidence="3" id="KW-1185">Reference proteome</keyword>
<gene>
    <name evidence="2" type="ORF">SAMN04489708_12169</name>
</gene>
<accession>A0A1H0URW8</accession>
<keyword evidence="2" id="KW-0378">Hydrolase</keyword>
<dbReference type="Proteomes" id="UP000199317">
    <property type="component" value="Unassembled WGS sequence"/>
</dbReference>
<sequence>MRYWWVNQNQTYRHEVRGGYLWSPKRKANQARNPFYDFMREVAPGDVVFSFADTVIRAIGIAESHAYEAPKPLEFGQTGAYWGQIGWRLDVHFHPLRAPMRPASHMAVLAPLLPERYAPLRPNGVGLQSVYLTRLPERLAAALIDLLGAEAHDLVKGFRVADRPQTIVSAVGLVQWEEHELQRVQTDASLSETDRQALVLARRGQGVFKGRVMAIERACRITGVTREEHLRASHCKPWRDATNEERLDGENGLLLTPSMDHLFDRGFIAFDDDGQVIFSPVADQDSLVRMGLDPRRPWNVGAFSSGQKRFLEFHRENVLLRSSFLEHL</sequence>